<reference evidence="3" key="1">
    <citation type="submission" date="2021-01" db="EMBL/GenBank/DDBJ databases">
        <title>Modified the classification status of verrucomicrobia.</title>
        <authorList>
            <person name="Feng X."/>
        </authorList>
    </citation>
    <scope>NUCLEOTIDE SEQUENCE</scope>
    <source>
        <strain evidence="3">_KCTC 22039</strain>
    </source>
</reference>
<sequence>MPTTQSMKLTITALLSCLILSFQLCAQEEEEHNHDDMPSTKEALGFIEKKFPAAYKELKSIETSDKAMYQQAVNRCVTNYADYLEMLKADPKGAEALLTMYVTEYEARQLFKKKADKEAYRELAKRHIEASYEYEAANLRVMQAEITQELETIKANKEKMDDEVDTLLDSFLNQNYNPYDADNDLGDTGTYVD</sequence>
<feature type="signal peptide" evidence="2">
    <location>
        <begin position="1"/>
        <end position="26"/>
    </location>
</feature>
<feature type="chain" id="PRO_5035326736" evidence="2">
    <location>
        <begin position="27"/>
        <end position="193"/>
    </location>
</feature>
<accession>A0A8J7MGH4</accession>
<dbReference type="AlphaFoldDB" id="A0A8J7MGH4"/>
<name>A0A8J7MGH4_9BACT</name>
<feature type="coiled-coil region" evidence="1">
    <location>
        <begin position="143"/>
        <end position="170"/>
    </location>
</feature>
<proteinExistence type="predicted"/>
<evidence type="ECO:0000256" key="1">
    <source>
        <dbReference type="SAM" id="Coils"/>
    </source>
</evidence>
<evidence type="ECO:0000313" key="4">
    <source>
        <dbReference type="Proteomes" id="UP000624703"/>
    </source>
</evidence>
<gene>
    <name evidence="3" type="ORF">JIN82_15715</name>
</gene>
<protein>
    <submittedName>
        <fullName evidence="3">Uncharacterized protein</fullName>
    </submittedName>
</protein>
<evidence type="ECO:0000313" key="3">
    <source>
        <dbReference type="EMBL" id="MBK1792612.1"/>
    </source>
</evidence>
<dbReference type="EMBL" id="JAENIM010000046">
    <property type="protein sequence ID" value="MBK1792612.1"/>
    <property type="molecule type" value="Genomic_DNA"/>
</dbReference>
<dbReference type="Proteomes" id="UP000624703">
    <property type="component" value="Unassembled WGS sequence"/>
</dbReference>
<comment type="caution">
    <text evidence="3">The sequence shown here is derived from an EMBL/GenBank/DDBJ whole genome shotgun (WGS) entry which is preliminary data.</text>
</comment>
<evidence type="ECO:0000256" key="2">
    <source>
        <dbReference type="SAM" id="SignalP"/>
    </source>
</evidence>
<keyword evidence="2" id="KW-0732">Signal</keyword>
<keyword evidence="4" id="KW-1185">Reference proteome</keyword>
<keyword evidence="1" id="KW-0175">Coiled coil</keyword>
<organism evidence="3 4">
    <name type="scientific">Persicirhabdus sediminis</name>
    <dbReference type="NCBI Taxonomy" id="454144"/>
    <lineage>
        <taxon>Bacteria</taxon>
        <taxon>Pseudomonadati</taxon>
        <taxon>Verrucomicrobiota</taxon>
        <taxon>Verrucomicrobiia</taxon>
        <taxon>Verrucomicrobiales</taxon>
        <taxon>Verrucomicrobiaceae</taxon>
        <taxon>Persicirhabdus</taxon>
    </lineage>
</organism>